<dbReference type="PANTHER" id="PTHR30486:SF6">
    <property type="entry name" value="TYPE IV PILUS RETRACTATION ATPASE PILT"/>
    <property type="match status" value="1"/>
</dbReference>
<keyword evidence="4" id="KW-1185">Reference proteome</keyword>
<dbReference type="Pfam" id="PF00437">
    <property type="entry name" value="T2SSE"/>
    <property type="match status" value="1"/>
</dbReference>
<evidence type="ECO:0000313" key="3">
    <source>
        <dbReference type="EMBL" id="GIH16098.1"/>
    </source>
</evidence>
<dbReference type="AlphaFoldDB" id="A0A8J3QSL9"/>
<name>A0A8J3QSL9_9ACTN</name>
<comment type="similarity">
    <text evidence="1">Belongs to the GSP E family.</text>
</comment>
<reference evidence="3" key="1">
    <citation type="submission" date="2021-01" db="EMBL/GenBank/DDBJ databases">
        <title>Whole genome shotgun sequence of Rugosimonospora africana NBRC 104875.</title>
        <authorList>
            <person name="Komaki H."/>
            <person name="Tamura T."/>
        </authorList>
    </citation>
    <scope>NUCLEOTIDE SEQUENCE</scope>
    <source>
        <strain evidence="3">NBRC 104875</strain>
    </source>
</reference>
<dbReference type="SUPFAM" id="SSF52540">
    <property type="entry name" value="P-loop containing nucleoside triphosphate hydrolases"/>
    <property type="match status" value="1"/>
</dbReference>
<evidence type="ECO:0000313" key="4">
    <source>
        <dbReference type="Proteomes" id="UP000642748"/>
    </source>
</evidence>
<comment type="caution">
    <text evidence="3">The sequence shown here is derived from an EMBL/GenBank/DDBJ whole genome shotgun (WGS) entry which is preliminary data.</text>
</comment>
<dbReference type="EMBL" id="BONZ01000039">
    <property type="protein sequence ID" value="GIH16098.1"/>
    <property type="molecule type" value="Genomic_DNA"/>
</dbReference>
<protein>
    <recommendedName>
        <fullName evidence="2">Bacterial type II secretion system protein E domain-containing protein</fullName>
    </recommendedName>
</protein>
<dbReference type="InterPro" id="IPR050921">
    <property type="entry name" value="T4SS_GSP_E_ATPase"/>
</dbReference>
<organism evidence="3 4">
    <name type="scientific">Rugosimonospora africana</name>
    <dbReference type="NCBI Taxonomy" id="556532"/>
    <lineage>
        <taxon>Bacteria</taxon>
        <taxon>Bacillati</taxon>
        <taxon>Actinomycetota</taxon>
        <taxon>Actinomycetes</taxon>
        <taxon>Micromonosporales</taxon>
        <taxon>Micromonosporaceae</taxon>
        <taxon>Rugosimonospora</taxon>
    </lineage>
</organism>
<dbReference type="Gene3D" id="3.30.450.380">
    <property type="match status" value="1"/>
</dbReference>
<dbReference type="PANTHER" id="PTHR30486">
    <property type="entry name" value="TWITCHING MOTILITY PROTEIN PILT"/>
    <property type="match status" value="1"/>
</dbReference>
<evidence type="ECO:0000256" key="1">
    <source>
        <dbReference type="ARBA" id="ARBA00006611"/>
    </source>
</evidence>
<dbReference type="Proteomes" id="UP000642748">
    <property type="component" value="Unassembled WGS sequence"/>
</dbReference>
<sequence length="443" mass="48130">MTEVLPRPDADAGVDADVRETVAVLRPELERRLGGVHDAGQLTATQYRELVEQAIVTALVGYGRQLVRAGRGVLPESTLARVRQTLLDTFTGSAGLQRLLDDEGIETININGHDNVWVQRRDGTKVRVGPVAASEAELQALIREEGVAAGRRGSHYRRFDAAEPELSVQLAGGGRLHALMDVTDRTSVSIRLFPARSDTLDELVTFKYTLTPTMARFLRALVEARRNIVVSGGPAVGKTTLLTALIDAIPPQRRIIVVEDTRELLVDGDRHPDLVRIQTRQANSEGAGEWDMSRALRASLRMTPDVVVVGEARGAEVVWMFKAMSMGVDGSMCTIHASSSGQALLKLVTYAMEPPARYPREAAVAAMASAVHFVVHLEPSGGRRVVSSIREVLGSDGDQIVSNEIYRPGPDKRALPYSQLSADTLDRLAAVGFDPALPDADRW</sequence>
<evidence type="ECO:0000259" key="2">
    <source>
        <dbReference type="Pfam" id="PF00437"/>
    </source>
</evidence>
<dbReference type="GO" id="GO:0016887">
    <property type="term" value="F:ATP hydrolysis activity"/>
    <property type="evidence" value="ECO:0007669"/>
    <property type="project" value="InterPro"/>
</dbReference>
<proteinExistence type="inferred from homology"/>
<dbReference type="Gene3D" id="3.40.50.300">
    <property type="entry name" value="P-loop containing nucleotide triphosphate hydrolases"/>
    <property type="match status" value="1"/>
</dbReference>
<feature type="domain" description="Bacterial type II secretion system protein E" evidence="2">
    <location>
        <begin position="185"/>
        <end position="374"/>
    </location>
</feature>
<dbReference type="CDD" id="cd01130">
    <property type="entry name" value="VirB11-like_ATPase"/>
    <property type="match status" value="1"/>
</dbReference>
<dbReference type="InterPro" id="IPR001482">
    <property type="entry name" value="T2SS/T4SS_dom"/>
</dbReference>
<accession>A0A8J3QSL9</accession>
<dbReference type="RefSeq" id="WP_203919690.1">
    <property type="nucleotide sequence ID" value="NZ_BONZ01000039.1"/>
</dbReference>
<dbReference type="InterPro" id="IPR027417">
    <property type="entry name" value="P-loop_NTPase"/>
</dbReference>
<gene>
    <name evidence="3" type="ORF">Raf01_42700</name>
</gene>